<evidence type="ECO:0000256" key="1">
    <source>
        <dbReference type="SAM" id="Phobius"/>
    </source>
</evidence>
<gene>
    <name evidence="2" type="ORF">IG616_03175</name>
</gene>
<evidence type="ECO:0000313" key="3">
    <source>
        <dbReference type="Proteomes" id="UP000632063"/>
    </source>
</evidence>
<name>A0ABR9CI91_9HYPH</name>
<keyword evidence="1" id="KW-0812">Transmembrane</keyword>
<accession>A0ABR9CI91</accession>
<dbReference type="Pfam" id="PF09838">
    <property type="entry name" value="DUF2065"/>
    <property type="match status" value="1"/>
</dbReference>
<reference evidence="3" key="1">
    <citation type="submission" date="2020-09" db="EMBL/GenBank/DDBJ databases">
        <title>The genome sequence of strain Labrenzia suaedae 4C16A.</title>
        <authorList>
            <person name="Liu Y."/>
        </authorList>
    </citation>
    <scope>NUCLEOTIDE SEQUENCE [LARGE SCALE GENOMIC DNA]</scope>
    <source>
        <strain evidence="3">4C16A</strain>
    </source>
</reference>
<protein>
    <submittedName>
        <fullName evidence="2">DUF2065 domain-containing protein</fullName>
    </submittedName>
</protein>
<organism evidence="2 3">
    <name type="scientific">Roseibium litorale</name>
    <dbReference type="NCBI Taxonomy" id="2803841"/>
    <lineage>
        <taxon>Bacteria</taxon>
        <taxon>Pseudomonadati</taxon>
        <taxon>Pseudomonadota</taxon>
        <taxon>Alphaproteobacteria</taxon>
        <taxon>Hyphomicrobiales</taxon>
        <taxon>Stappiaceae</taxon>
        <taxon>Roseibium</taxon>
    </lineage>
</organism>
<proteinExistence type="predicted"/>
<dbReference type="PANTHER" id="PTHR38602">
    <property type="entry name" value="INNER MEMBRANE PROTEIN-RELATED"/>
    <property type="match status" value="1"/>
</dbReference>
<keyword evidence="3" id="KW-1185">Reference proteome</keyword>
<dbReference type="InterPro" id="IPR019201">
    <property type="entry name" value="DUF2065"/>
</dbReference>
<dbReference type="Proteomes" id="UP000632063">
    <property type="component" value="Unassembled WGS sequence"/>
</dbReference>
<keyword evidence="1" id="KW-1133">Transmembrane helix</keyword>
<comment type="caution">
    <text evidence="2">The sequence shown here is derived from an EMBL/GenBank/DDBJ whole genome shotgun (WGS) entry which is preliminary data.</text>
</comment>
<keyword evidence="1" id="KW-0472">Membrane</keyword>
<dbReference type="EMBL" id="JACYXI010000001">
    <property type="protein sequence ID" value="MBD8890535.1"/>
    <property type="molecule type" value="Genomic_DNA"/>
</dbReference>
<feature type="transmembrane region" description="Helical" evidence="1">
    <location>
        <begin position="40"/>
        <end position="59"/>
    </location>
</feature>
<dbReference type="PANTHER" id="PTHR38602:SF1">
    <property type="entry name" value="INNER MEMBRANE PROTEIN"/>
    <property type="match status" value="1"/>
</dbReference>
<evidence type="ECO:0000313" key="2">
    <source>
        <dbReference type="EMBL" id="MBD8890535.1"/>
    </source>
</evidence>
<sequence length="61" mass="6434">MKDLIVAVAMALALEGTLYALNPGGMKQVMRTALETPDKILRTVGLGALIAGVLIVWLVRG</sequence>
<dbReference type="RefSeq" id="WP_192146290.1">
    <property type="nucleotide sequence ID" value="NZ_JACYXI010000001.1"/>
</dbReference>
<reference evidence="2 3" key="2">
    <citation type="journal article" date="2021" name="Int. J. Syst. Evol. Microbiol.">
        <title>Roseibium litorale sp. nov., isolated from a tidal flat sediment and proposal for the reclassification of Labrenzia polysiphoniae as Roseibium polysiphoniae comb. nov.</title>
        <authorList>
            <person name="Liu Y."/>
            <person name="Pei T."/>
            <person name="Du J."/>
            <person name="Chao M."/>
            <person name="Deng M.R."/>
            <person name="Zhu H."/>
        </authorList>
    </citation>
    <scope>NUCLEOTIDE SEQUENCE [LARGE SCALE GENOMIC DNA]</scope>
    <source>
        <strain evidence="2 3">4C16A</strain>
    </source>
</reference>